<dbReference type="Gene3D" id="1.10.340.70">
    <property type="match status" value="1"/>
</dbReference>
<evidence type="ECO:0000259" key="8">
    <source>
        <dbReference type="PROSITE" id="PS50994"/>
    </source>
</evidence>
<dbReference type="GO" id="GO:0042575">
    <property type="term" value="C:DNA polymerase complex"/>
    <property type="evidence" value="ECO:0007669"/>
    <property type="project" value="UniProtKB-ARBA"/>
</dbReference>
<comment type="caution">
    <text evidence="9">The sequence shown here is derived from an EMBL/GenBank/DDBJ whole genome shotgun (WGS) entry which is preliminary data.</text>
</comment>
<dbReference type="Gene3D" id="3.30.420.10">
    <property type="entry name" value="Ribonuclease H-like superfamily/Ribonuclease H"/>
    <property type="match status" value="1"/>
</dbReference>
<dbReference type="AlphaFoldDB" id="W6NGW3"/>
<dbReference type="PROSITE" id="PS50994">
    <property type="entry name" value="INTEGRASE"/>
    <property type="match status" value="1"/>
</dbReference>
<dbReference type="GO" id="GO:0016787">
    <property type="term" value="F:hydrolase activity"/>
    <property type="evidence" value="ECO:0007669"/>
    <property type="project" value="UniProtKB-KW"/>
</dbReference>
<evidence type="ECO:0000256" key="3">
    <source>
        <dbReference type="ARBA" id="ARBA00022695"/>
    </source>
</evidence>
<evidence type="ECO:0000256" key="7">
    <source>
        <dbReference type="ARBA" id="ARBA00022918"/>
    </source>
</evidence>
<dbReference type="GO" id="GO:0004519">
    <property type="term" value="F:endonuclease activity"/>
    <property type="evidence" value="ECO:0007669"/>
    <property type="project" value="UniProtKB-KW"/>
</dbReference>
<dbReference type="GO" id="GO:0015074">
    <property type="term" value="P:DNA integration"/>
    <property type="evidence" value="ECO:0007669"/>
    <property type="project" value="InterPro"/>
</dbReference>
<organism evidence="9">
    <name type="scientific">Haemonchus contortus</name>
    <name type="common">Barber pole worm</name>
    <dbReference type="NCBI Taxonomy" id="6289"/>
    <lineage>
        <taxon>Eukaryota</taxon>
        <taxon>Metazoa</taxon>
        <taxon>Ecdysozoa</taxon>
        <taxon>Nematoda</taxon>
        <taxon>Chromadorea</taxon>
        <taxon>Rhabditida</taxon>
        <taxon>Rhabditina</taxon>
        <taxon>Rhabditomorpha</taxon>
        <taxon>Strongyloidea</taxon>
        <taxon>Trichostrongylidae</taxon>
        <taxon>Haemonchus</taxon>
    </lineage>
</organism>
<dbReference type="InterPro" id="IPR050951">
    <property type="entry name" value="Retrovirus_Pol_polyprotein"/>
</dbReference>
<dbReference type="InterPro" id="IPR001584">
    <property type="entry name" value="Integrase_cat-core"/>
</dbReference>
<evidence type="ECO:0000256" key="1">
    <source>
        <dbReference type="ARBA" id="ARBA00012493"/>
    </source>
</evidence>
<evidence type="ECO:0000256" key="2">
    <source>
        <dbReference type="ARBA" id="ARBA00022679"/>
    </source>
</evidence>
<name>W6NGW3_HAECO</name>
<dbReference type="Pfam" id="PF17921">
    <property type="entry name" value="Integrase_H2C2"/>
    <property type="match status" value="1"/>
</dbReference>
<dbReference type="PANTHER" id="PTHR37984:SF5">
    <property type="entry name" value="PROTEIN NYNRIN-LIKE"/>
    <property type="match status" value="1"/>
</dbReference>
<dbReference type="SUPFAM" id="SSF56672">
    <property type="entry name" value="DNA/RNA polymerases"/>
    <property type="match status" value="1"/>
</dbReference>
<dbReference type="FunFam" id="1.10.340.70:FF:000001">
    <property type="entry name" value="Retrovirus-related Pol polyprotein from transposon gypsy-like Protein"/>
    <property type="match status" value="1"/>
</dbReference>
<dbReference type="EC" id="2.7.7.49" evidence="1"/>
<dbReference type="EMBL" id="CAVP010058743">
    <property type="protein sequence ID" value="CDL95129.1"/>
    <property type="molecule type" value="Genomic_DNA"/>
</dbReference>
<dbReference type="PANTHER" id="PTHR37984">
    <property type="entry name" value="PROTEIN CBG26694"/>
    <property type="match status" value="1"/>
</dbReference>
<feature type="domain" description="Integrase catalytic" evidence="8">
    <location>
        <begin position="344"/>
        <end position="423"/>
    </location>
</feature>
<sequence length="423" mass="48035">MCSYYRKFVFGFSKVAAPLHEMTSEKRAFIWTPPTEEAFEKQEEIMTKAPVLAQPDIEAARSGRKPFKIHLDANTEGLGAVLSQEGDDGFLHPIYFASKGLSKCGKNYHVTDLEALAVVFALRKFHMFVYGFRVKVFTDHQPSTALFKKSNVSAKILRWALELQKYDVKIVYLKGAADKVADALSRGAVPLKDLSIVKSIPNELIVGAVLEESEWTTELRKHSVYGKVIADLEEGRLDNDVTFPDVARKYKVADFTMDREVLVLVENEHRRLVVPPSQRRKVFDEAHARLLFGHFGPRKLIRQLFKRLFWESLSRDVAEWWEECRECLCHNAQSTMTPPLAPIRTSKPYEIVGIDILEMGLTSSGNRYILSVVDHFSKFEGAYAIPNKAADTVAKVFFEKWVAEGCRQPKRILSDQGENSTIS</sequence>
<dbReference type="GO" id="GO:0003676">
    <property type="term" value="F:nucleic acid binding"/>
    <property type="evidence" value="ECO:0007669"/>
    <property type="project" value="InterPro"/>
</dbReference>
<keyword evidence="6" id="KW-0378">Hydrolase</keyword>
<keyword evidence="4" id="KW-0540">Nuclease</keyword>
<evidence type="ECO:0000256" key="4">
    <source>
        <dbReference type="ARBA" id="ARBA00022722"/>
    </source>
</evidence>
<evidence type="ECO:0000313" key="9">
    <source>
        <dbReference type="EMBL" id="CDL95129.1"/>
    </source>
</evidence>
<dbReference type="SUPFAM" id="SSF53098">
    <property type="entry name" value="Ribonuclease H-like"/>
    <property type="match status" value="1"/>
</dbReference>
<reference evidence="9" key="2">
    <citation type="submission" date="2013-05" db="EMBL/GenBank/DDBJ databases">
        <title>The genome and transcriptome of Haemonchus contortus: a key model parasite for drug and vaccine discovery.</title>
        <authorList>
            <person name="Laing R."/>
            <person name="Kikuchi T."/>
            <person name="Martinelli A."/>
            <person name="Tsai I.J."/>
            <person name="Beech R.N."/>
            <person name="Redman E."/>
            <person name="Holroyd N."/>
            <person name="Bartley D.J."/>
            <person name="Beasley H."/>
            <person name="Britton C."/>
            <person name="Curran D."/>
            <person name="Devaney E."/>
            <person name="Gilabert A."/>
            <person name="Jackson F."/>
            <person name="Hunt M."/>
            <person name="Johnston S."/>
            <person name="Kryukov I."/>
            <person name="Li K."/>
            <person name="Morrison A.A."/>
            <person name="Reid A.J."/>
            <person name="Sargison N."/>
            <person name="Saunders G."/>
            <person name="Wasmuth J.D."/>
            <person name="Wolstenholme A."/>
            <person name="Berriman M."/>
            <person name="Gilleard J.S."/>
            <person name="Cotton J.A."/>
        </authorList>
    </citation>
    <scope>NUCLEOTIDE SEQUENCE [LARGE SCALE GENOMIC DNA]</scope>
    <source>
        <strain evidence="9">ISE/inbred ISE</strain>
    </source>
</reference>
<dbReference type="Pfam" id="PF17917">
    <property type="entry name" value="RT_RNaseH"/>
    <property type="match status" value="1"/>
</dbReference>
<gene>
    <name evidence="9" type="ORF">HCOI_01354900</name>
</gene>
<protein>
    <recommendedName>
        <fullName evidence="1">RNA-directed DNA polymerase</fullName>
        <ecNumber evidence="1">2.7.7.49</ecNumber>
    </recommendedName>
</protein>
<evidence type="ECO:0000256" key="5">
    <source>
        <dbReference type="ARBA" id="ARBA00022759"/>
    </source>
</evidence>
<dbReference type="InterPro" id="IPR041373">
    <property type="entry name" value="RT_RNaseH"/>
</dbReference>
<dbReference type="InterPro" id="IPR043128">
    <property type="entry name" value="Rev_trsase/Diguanyl_cyclase"/>
</dbReference>
<dbReference type="InterPro" id="IPR012337">
    <property type="entry name" value="RNaseH-like_sf"/>
</dbReference>
<evidence type="ECO:0000256" key="6">
    <source>
        <dbReference type="ARBA" id="ARBA00022801"/>
    </source>
</evidence>
<dbReference type="InterPro" id="IPR041588">
    <property type="entry name" value="Integrase_H2C2"/>
</dbReference>
<dbReference type="InterPro" id="IPR043502">
    <property type="entry name" value="DNA/RNA_pol_sf"/>
</dbReference>
<accession>W6NGW3</accession>
<proteinExistence type="predicted"/>
<dbReference type="CDD" id="cd09274">
    <property type="entry name" value="RNase_HI_RT_Ty3"/>
    <property type="match status" value="1"/>
</dbReference>
<keyword evidence="2" id="KW-0808">Transferase</keyword>
<reference evidence="9" key="1">
    <citation type="submission" date="2013-03" db="EMBL/GenBank/DDBJ databases">
        <authorList>
            <person name="Aslett M."/>
        </authorList>
    </citation>
    <scope>NUCLEOTIDE SEQUENCE [LARGE SCALE GENOMIC DNA]</scope>
    <source>
        <strain evidence="9">ISE/inbred ISE</strain>
    </source>
</reference>
<keyword evidence="5" id="KW-0255">Endonuclease</keyword>
<keyword evidence="7" id="KW-0695">RNA-directed DNA polymerase</keyword>
<keyword evidence="3" id="KW-0548">Nucleotidyltransferase</keyword>
<dbReference type="InterPro" id="IPR036397">
    <property type="entry name" value="RNaseH_sf"/>
</dbReference>
<dbReference type="GO" id="GO:0003964">
    <property type="term" value="F:RNA-directed DNA polymerase activity"/>
    <property type="evidence" value="ECO:0007669"/>
    <property type="project" value="UniProtKB-KW"/>
</dbReference>
<dbReference type="Gene3D" id="3.30.70.270">
    <property type="match status" value="1"/>
</dbReference>
<dbReference type="OrthoDB" id="425619at2759"/>